<dbReference type="OrthoDB" id="266718at2759"/>
<evidence type="ECO:0000313" key="9">
    <source>
        <dbReference type="EMBL" id="ORC86246.1"/>
    </source>
</evidence>
<dbReference type="RefSeq" id="XP_028880312.1">
    <property type="nucleotide sequence ID" value="XM_029028285.1"/>
</dbReference>
<dbReference type="GO" id="GO:0005524">
    <property type="term" value="F:ATP binding"/>
    <property type="evidence" value="ECO:0007669"/>
    <property type="project" value="UniProtKB-UniRule"/>
</dbReference>
<dbReference type="VEuPathDB" id="TriTrypDB:TM35_000291280"/>
<dbReference type="InterPro" id="IPR017441">
    <property type="entry name" value="Protein_kinase_ATP_BS"/>
</dbReference>
<keyword evidence="2" id="KW-0808">Transferase</keyword>
<reference evidence="9 10" key="1">
    <citation type="submission" date="2017-03" db="EMBL/GenBank/DDBJ databases">
        <title>An alternative strategy for trypanosome survival in the mammalian bloodstream revealed through genome and transcriptome analysis of the ubiquitous bovine parasite Trypanosoma (Megatrypanum) theileri.</title>
        <authorList>
            <person name="Kelly S."/>
            <person name="Ivens A."/>
            <person name="Mott A."/>
            <person name="O'Neill E."/>
            <person name="Emms D."/>
            <person name="Macleod O."/>
            <person name="Voorheis P."/>
            <person name="Matthews J."/>
            <person name="Matthews K."/>
            <person name="Carrington M."/>
        </authorList>
    </citation>
    <scope>NUCLEOTIDE SEQUENCE [LARGE SCALE GENOMIC DNA]</scope>
    <source>
        <strain evidence="9">Edinburgh</strain>
    </source>
</reference>
<keyword evidence="4 9" id="KW-0418">Kinase</keyword>
<dbReference type="InterPro" id="IPR011009">
    <property type="entry name" value="Kinase-like_dom_sf"/>
</dbReference>
<feature type="domain" description="Protein kinase" evidence="8">
    <location>
        <begin position="234"/>
        <end position="493"/>
    </location>
</feature>
<evidence type="ECO:0000256" key="7">
    <source>
        <dbReference type="SAM" id="MobiDB-lite"/>
    </source>
</evidence>
<keyword evidence="5 6" id="KW-0067">ATP-binding</keyword>
<evidence type="ECO:0000256" key="4">
    <source>
        <dbReference type="ARBA" id="ARBA00022777"/>
    </source>
</evidence>
<dbReference type="AlphaFoldDB" id="A0A1X0NNE5"/>
<feature type="binding site" evidence="6">
    <location>
        <position position="263"/>
    </location>
    <ligand>
        <name>ATP</name>
        <dbReference type="ChEBI" id="CHEBI:30616"/>
    </ligand>
</feature>
<proteinExistence type="predicted"/>
<evidence type="ECO:0000256" key="3">
    <source>
        <dbReference type="ARBA" id="ARBA00022741"/>
    </source>
</evidence>
<gene>
    <name evidence="9" type="ORF">TM35_000291280</name>
</gene>
<dbReference type="PROSITE" id="PS00107">
    <property type="entry name" value="PROTEIN_KINASE_ATP"/>
    <property type="match status" value="1"/>
</dbReference>
<organism evidence="9 10">
    <name type="scientific">Trypanosoma theileri</name>
    <dbReference type="NCBI Taxonomy" id="67003"/>
    <lineage>
        <taxon>Eukaryota</taxon>
        <taxon>Discoba</taxon>
        <taxon>Euglenozoa</taxon>
        <taxon>Kinetoplastea</taxon>
        <taxon>Metakinetoplastina</taxon>
        <taxon>Trypanosomatida</taxon>
        <taxon>Trypanosomatidae</taxon>
        <taxon>Trypanosoma</taxon>
    </lineage>
</organism>
<dbReference type="CDD" id="cd06606">
    <property type="entry name" value="STKc_MAPKKK"/>
    <property type="match status" value="1"/>
</dbReference>
<keyword evidence="1" id="KW-0723">Serine/threonine-protein kinase</keyword>
<dbReference type="GO" id="GO:0004674">
    <property type="term" value="F:protein serine/threonine kinase activity"/>
    <property type="evidence" value="ECO:0007669"/>
    <property type="project" value="UniProtKB-KW"/>
</dbReference>
<dbReference type="STRING" id="67003.A0A1X0NNE5"/>
<sequence>MFKTTNNTPSRLCFEKRVIGTSSRLQRDSFGALQGDSTVSSSNGGNLHSLLRSDYGSPPLGSTLRGTNGCSLEMLSSDPPLVTQNSSLVAATTTPLAIATPKINSNNSTTNRRRNVSSIFMHSNEDYGVVDDSVVVEAGEPTTPVLTLRSCLPQPVRVPSPTNAPDQLTGVGEFTCSPKKRRKSHSRKERDKNRESSGSRTGSRWQGSSVGSVTHSSVTRSQESLERGPLRVSLAHKALIGKGSFGVVFQAMDRDTNQIIAVKEIAFGNGASSKAVEAVRKELALLKELDHPHIVKCLGEECDDHCLRIYLEYVSGGSISSVLRTFGPFREKQASIYARQMLSGLAYLHSRNIMHRDLKGDNLLVDPNGTLKISDFGTAKHLIDAHNHSTLAGTAYFMAPEVILASDTVGLASDVWSVGCCVIEMLTGEPPFAAVRNQYAMMMRVAETHGELHPAMIPREGLSEKAVQFLRRCLQRDLAMRPSTRELLRDPWILSPPEDIGGAAGS</sequence>
<dbReference type="SUPFAM" id="SSF56112">
    <property type="entry name" value="Protein kinase-like (PK-like)"/>
    <property type="match status" value="1"/>
</dbReference>
<feature type="compositionally biased region" description="Low complexity" evidence="7">
    <location>
        <begin position="207"/>
        <end position="221"/>
    </location>
</feature>
<dbReference type="PROSITE" id="PS00108">
    <property type="entry name" value="PROTEIN_KINASE_ST"/>
    <property type="match status" value="1"/>
</dbReference>
<evidence type="ECO:0000256" key="5">
    <source>
        <dbReference type="ARBA" id="ARBA00022840"/>
    </source>
</evidence>
<feature type="region of interest" description="Disordered" evidence="7">
    <location>
        <begin position="153"/>
        <end position="227"/>
    </location>
</feature>
<dbReference type="Pfam" id="PF00069">
    <property type="entry name" value="Pkinase"/>
    <property type="match status" value="1"/>
</dbReference>
<protein>
    <submittedName>
        <fullName evidence="9">Protein kinase</fullName>
    </submittedName>
</protein>
<evidence type="ECO:0000256" key="6">
    <source>
        <dbReference type="PROSITE-ProRule" id="PRU10141"/>
    </source>
</evidence>
<evidence type="ECO:0000313" key="10">
    <source>
        <dbReference type="Proteomes" id="UP000192257"/>
    </source>
</evidence>
<name>A0A1X0NNE5_9TRYP</name>
<keyword evidence="10" id="KW-1185">Reference proteome</keyword>
<feature type="compositionally biased region" description="Basic residues" evidence="7">
    <location>
        <begin position="178"/>
        <end position="187"/>
    </location>
</feature>
<dbReference type="InterPro" id="IPR000719">
    <property type="entry name" value="Prot_kinase_dom"/>
</dbReference>
<keyword evidence="3 6" id="KW-0547">Nucleotide-binding</keyword>
<comment type="caution">
    <text evidence="9">The sequence shown here is derived from an EMBL/GenBank/DDBJ whole genome shotgun (WGS) entry which is preliminary data.</text>
</comment>
<dbReference type="Proteomes" id="UP000192257">
    <property type="component" value="Unassembled WGS sequence"/>
</dbReference>
<dbReference type="PANTHER" id="PTHR11584:SF369">
    <property type="entry name" value="MITOGEN-ACTIVATED PROTEIN KINASE KINASE KINASE 19-RELATED"/>
    <property type="match status" value="1"/>
</dbReference>
<dbReference type="PANTHER" id="PTHR11584">
    <property type="entry name" value="SERINE/THREONINE PROTEIN KINASE"/>
    <property type="match status" value="1"/>
</dbReference>
<evidence type="ECO:0000256" key="1">
    <source>
        <dbReference type="ARBA" id="ARBA00022527"/>
    </source>
</evidence>
<feature type="compositionally biased region" description="Basic and acidic residues" evidence="7">
    <location>
        <begin position="188"/>
        <end position="197"/>
    </location>
</feature>
<evidence type="ECO:0000256" key="2">
    <source>
        <dbReference type="ARBA" id="ARBA00022679"/>
    </source>
</evidence>
<dbReference type="EMBL" id="NBCO01000029">
    <property type="protein sequence ID" value="ORC86246.1"/>
    <property type="molecule type" value="Genomic_DNA"/>
</dbReference>
<dbReference type="InterPro" id="IPR008271">
    <property type="entry name" value="Ser/Thr_kinase_AS"/>
</dbReference>
<accession>A0A1X0NNE5</accession>
<dbReference type="SMART" id="SM00220">
    <property type="entry name" value="S_TKc"/>
    <property type="match status" value="1"/>
</dbReference>
<dbReference type="Gene3D" id="1.10.510.10">
    <property type="entry name" value="Transferase(Phosphotransferase) domain 1"/>
    <property type="match status" value="1"/>
</dbReference>
<dbReference type="GeneID" id="39988065"/>
<evidence type="ECO:0000259" key="8">
    <source>
        <dbReference type="PROSITE" id="PS50011"/>
    </source>
</evidence>
<dbReference type="PROSITE" id="PS50011">
    <property type="entry name" value="PROTEIN_KINASE_DOM"/>
    <property type="match status" value="1"/>
</dbReference>